<reference evidence="2" key="1">
    <citation type="submission" date="2016-03" db="EMBL/GenBank/DDBJ databases">
        <title>Updated assembly of Pseudogymnoascus destructans, the fungus causing white-nose syndrome of bats.</title>
        <authorList>
            <person name="Palmer J.M."/>
            <person name="Drees K.P."/>
            <person name="Foster J.T."/>
            <person name="Lindner D.L."/>
        </authorList>
    </citation>
    <scope>NUCLEOTIDE SEQUENCE [LARGE SCALE GENOMIC DNA]</scope>
    <source>
        <strain evidence="2">20631-21</strain>
    </source>
</reference>
<dbReference type="RefSeq" id="XP_024326296.1">
    <property type="nucleotide sequence ID" value="XM_024466091.1"/>
</dbReference>
<accession>A0A177AFY2</accession>
<evidence type="ECO:0000313" key="2">
    <source>
        <dbReference type="EMBL" id="OAF61018.1"/>
    </source>
</evidence>
<organism evidence="2">
    <name type="scientific">Pseudogymnoascus destructans</name>
    <dbReference type="NCBI Taxonomy" id="655981"/>
    <lineage>
        <taxon>Eukaryota</taxon>
        <taxon>Fungi</taxon>
        <taxon>Dikarya</taxon>
        <taxon>Ascomycota</taxon>
        <taxon>Pezizomycotina</taxon>
        <taxon>Leotiomycetes</taxon>
        <taxon>Thelebolales</taxon>
        <taxon>Thelebolaceae</taxon>
        <taxon>Pseudogymnoascus</taxon>
    </lineage>
</organism>
<protein>
    <submittedName>
        <fullName evidence="2">Uncharacterized protein</fullName>
    </submittedName>
</protein>
<dbReference type="GeneID" id="36285510"/>
<dbReference type="EMBL" id="KV441390">
    <property type="protein sequence ID" value="OAF61018.1"/>
    <property type="molecule type" value="Genomic_DNA"/>
</dbReference>
<dbReference type="Proteomes" id="UP000077154">
    <property type="component" value="Unassembled WGS sequence"/>
</dbReference>
<dbReference type="AlphaFoldDB" id="A0A177AFY2"/>
<proteinExistence type="predicted"/>
<feature type="region of interest" description="Disordered" evidence="1">
    <location>
        <begin position="78"/>
        <end position="101"/>
    </location>
</feature>
<name>A0A177AFY2_9PEZI</name>
<sequence>MQLSLMECLGSPPESDAEVSVSAQTLAGGGLVRRYMQANSVPAHLGNLYRLAVLGERQGSARPDTFSEELKTKWKEVQQNTARQAGGPLGPAGGALESSID</sequence>
<evidence type="ECO:0000256" key="1">
    <source>
        <dbReference type="SAM" id="MobiDB-lite"/>
    </source>
</evidence>
<gene>
    <name evidence="2" type="ORF">VC83_02427</name>
</gene>